<dbReference type="Pfam" id="PF07859">
    <property type="entry name" value="Abhydrolase_3"/>
    <property type="match status" value="2"/>
</dbReference>
<dbReference type="PIRSF" id="PIRSF037251">
    <property type="entry name" value="Arylacetamide_deacetylase"/>
    <property type="match status" value="1"/>
</dbReference>
<dbReference type="OrthoDB" id="408631at2759"/>
<dbReference type="SUPFAM" id="SSF53474">
    <property type="entry name" value="alpha/beta-Hydrolases"/>
    <property type="match status" value="1"/>
</dbReference>
<feature type="active site" evidence="3">
    <location>
        <position position="378"/>
    </location>
</feature>
<dbReference type="InterPro" id="IPR029058">
    <property type="entry name" value="AB_hydrolase_fold"/>
</dbReference>
<dbReference type="GeneID" id="101564319"/>
<accession>A0A6P3FL97</accession>
<name>A0A6P3FL97_OCTDE</name>
<feature type="active site" evidence="3">
    <location>
        <position position="348"/>
    </location>
</feature>
<feature type="active site" evidence="3">
    <location>
        <position position="194"/>
    </location>
</feature>
<dbReference type="Proteomes" id="UP000515203">
    <property type="component" value="Unplaced"/>
</dbReference>
<proteinExistence type="inferred from homology"/>
<evidence type="ECO:0000256" key="2">
    <source>
        <dbReference type="ARBA" id="ARBA00022801"/>
    </source>
</evidence>
<dbReference type="InterPro" id="IPR050300">
    <property type="entry name" value="GDXG_lipolytic_enzyme"/>
</dbReference>
<evidence type="ECO:0000259" key="4">
    <source>
        <dbReference type="Pfam" id="PF07859"/>
    </source>
</evidence>
<dbReference type="RefSeq" id="XP_004648011.1">
    <property type="nucleotide sequence ID" value="XM_004647954.1"/>
</dbReference>
<protein>
    <submittedName>
        <fullName evidence="6">Arylacetamide deacetylase-like 4</fullName>
    </submittedName>
</protein>
<keyword evidence="2" id="KW-0378">Hydrolase</keyword>
<dbReference type="PANTHER" id="PTHR48081">
    <property type="entry name" value="AB HYDROLASE SUPERFAMILY PROTEIN C4A8.06C"/>
    <property type="match status" value="1"/>
</dbReference>
<dbReference type="GO" id="GO:0016020">
    <property type="term" value="C:membrane"/>
    <property type="evidence" value="ECO:0007669"/>
    <property type="project" value="InterPro"/>
</dbReference>
<organism evidence="5 6">
    <name type="scientific">Octodon degus</name>
    <name type="common">Degu</name>
    <name type="synonym">Sciurus degus</name>
    <dbReference type="NCBI Taxonomy" id="10160"/>
    <lineage>
        <taxon>Eukaryota</taxon>
        <taxon>Metazoa</taxon>
        <taxon>Chordata</taxon>
        <taxon>Craniata</taxon>
        <taxon>Vertebrata</taxon>
        <taxon>Euteleostomi</taxon>
        <taxon>Mammalia</taxon>
        <taxon>Eutheria</taxon>
        <taxon>Euarchontoglires</taxon>
        <taxon>Glires</taxon>
        <taxon>Rodentia</taxon>
        <taxon>Hystricomorpha</taxon>
        <taxon>Octodontidae</taxon>
        <taxon>Octodon</taxon>
    </lineage>
</organism>
<feature type="domain" description="Alpha/beta hydrolase fold-3" evidence="4">
    <location>
        <begin position="117"/>
        <end position="267"/>
    </location>
</feature>
<dbReference type="AlphaFoldDB" id="A0A6P3FL97"/>
<evidence type="ECO:0000313" key="5">
    <source>
        <dbReference type="Proteomes" id="UP000515203"/>
    </source>
</evidence>
<keyword evidence="5" id="KW-1185">Reference proteome</keyword>
<feature type="domain" description="Alpha/beta hydrolase fold-3" evidence="4">
    <location>
        <begin position="312"/>
        <end position="381"/>
    </location>
</feature>
<dbReference type="Gene3D" id="3.40.50.1820">
    <property type="entry name" value="alpha/beta hydrolase"/>
    <property type="match status" value="1"/>
</dbReference>
<reference evidence="6" key="1">
    <citation type="submission" date="2025-08" db="UniProtKB">
        <authorList>
            <consortium name="RefSeq"/>
        </authorList>
    </citation>
    <scope>IDENTIFICATION</scope>
</reference>
<dbReference type="InterPro" id="IPR017157">
    <property type="entry name" value="Arylacetamide_deacetylase"/>
</dbReference>
<evidence type="ECO:0000256" key="3">
    <source>
        <dbReference type="PIRSR" id="PIRSR037251-1"/>
    </source>
</evidence>
<evidence type="ECO:0000256" key="1">
    <source>
        <dbReference type="ARBA" id="ARBA00010515"/>
    </source>
</evidence>
<evidence type="ECO:0000313" key="6">
    <source>
        <dbReference type="RefSeq" id="XP_004648011.1"/>
    </source>
</evidence>
<sequence>MAVLFLLLLLSLLIFHLGLGIWVIFKHFLTIDVPSALESPVKMRFLHCMFLYVATLGNVLEKLRICSLFRFIQLIQDKIFTRHQDPKVVVTDLHFGTIPVRLFQPKAMSSSSCRGFIFYHGGGAILGSLDCYHNVCVFLAREMDAVLLSVGYRMLPDYHYPVITRDSLNATIHFLKKLKTYGVDPSRVVVCGDSIGAGVAAQVTQALLGQKDLPKIRAQVLIYPVVQGLNFQLPSTQQNKNVPFLTLDLLMMCICKYMAIDLSWKDSMLKGACIPQETWKKYKKWLSSDNIPKSFKNKYQEPLFPGPFNETAYLEVKHMYSVENCPILADDETIAQLPDLFLVTCGQDILRDDGLLYKKRLEDQQVPVSWYHVDDGFHGCILLFDKKPFSFSCAQNILNAIIRYVKHI</sequence>
<comment type="similarity">
    <text evidence="1">Belongs to the 'GDXG' lipolytic enzyme family.</text>
</comment>
<dbReference type="InParanoid" id="A0A6P3FL97"/>
<dbReference type="InterPro" id="IPR013094">
    <property type="entry name" value="AB_hydrolase_3"/>
</dbReference>
<dbReference type="PANTHER" id="PTHR48081:SF32">
    <property type="entry name" value="ALPHA_BETA HYDROLASE FOLD-3 DOMAIN-CONTAINING PROTEIN"/>
    <property type="match status" value="1"/>
</dbReference>
<dbReference type="GO" id="GO:0052689">
    <property type="term" value="F:carboxylic ester hydrolase activity"/>
    <property type="evidence" value="ECO:0007669"/>
    <property type="project" value="InterPro"/>
</dbReference>
<gene>
    <name evidence="6" type="primary">LOC101564319</name>
</gene>